<feature type="transmembrane region" description="Helical" evidence="1">
    <location>
        <begin position="47"/>
        <end position="65"/>
    </location>
</feature>
<feature type="transmembrane region" description="Helical" evidence="1">
    <location>
        <begin position="85"/>
        <end position="103"/>
    </location>
</feature>
<keyword evidence="1" id="KW-0472">Membrane</keyword>
<keyword evidence="1" id="KW-1133">Transmembrane helix</keyword>
<reference evidence="3" key="1">
    <citation type="submission" date="2016-10" db="EMBL/GenBank/DDBJ databases">
        <authorList>
            <person name="Varghese N."/>
            <person name="Submissions S."/>
        </authorList>
    </citation>
    <scope>NUCLEOTIDE SEQUENCE [LARGE SCALE GENOMIC DNA]</scope>
    <source>
        <strain evidence="3">DSM 23317</strain>
    </source>
</reference>
<sequence length="145" mass="16378">MSARHPNPPGLLPFPQRNEMARLDAQISYILMCVSLLISPLGLVSPWFWWLCALIWVCGGVWTVIKKPEAYQTVIEDHYTNVINVFQISVGLIAGGSALVWALEAWHVLFLSWLWLMFRLGVGVVKLTLFRPYYASESESSKPAS</sequence>
<proteinExistence type="predicted"/>
<evidence type="ECO:0000313" key="3">
    <source>
        <dbReference type="Proteomes" id="UP000199527"/>
    </source>
</evidence>
<feature type="transmembrane region" description="Helical" evidence="1">
    <location>
        <begin position="109"/>
        <end position="129"/>
    </location>
</feature>
<name>A0A1G8N5P8_9GAMM</name>
<evidence type="ECO:0000313" key="2">
    <source>
        <dbReference type="EMBL" id="SDI75463.1"/>
    </source>
</evidence>
<feature type="transmembrane region" description="Helical" evidence="1">
    <location>
        <begin position="21"/>
        <end position="41"/>
    </location>
</feature>
<protein>
    <submittedName>
        <fullName evidence="2">Uncharacterized protein</fullName>
    </submittedName>
</protein>
<dbReference type="Proteomes" id="UP000199527">
    <property type="component" value="Unassembled WGS sequence"/>
</dbReference>
<keyword evidence="3" id="KW-1185">Reference proteome</keyword>
<dbReference type="EMBL" id="FNEM01000003">
    <property type="protein sequence ID" value="SDI75463.1"/>
    <property type="molecule type" value="Genomic_DNA"/>
</dbReference>
<evidence type="ECO:0000256" key="1">
    <source>
        <dbReference type="SAM" id="Phobius"/>
    </source>
</evidence>
<accession>A0A1G8N5P8</accession>
<organism evidence="2 3">
    <name type="scientific">Ferrimonas sediminum</name>
    <dbReference type="NCBI Taxonomy" id="718193"/>
    <lineage>
        <taxon>Bacteria</taxon>
        <taxon>Pseudomonadati</taxon>
        <taxon>Pseudomonadota</taxon>
        <taxon>Gammaproteobacteria</taxon>
        <taxon>Alteromonadales</taxon>
        <taxon>Ferrimonadaceae</taxon>
        <taxon>Ferrimonas</taxon>
    </lineage>
</organism>
<dbReference type="AlphaFoldDB" id="A0A1G8N5P8"/>
<keyword evidence="1" id="KW-0812">Transmembrane</keyword>
<gene>
    <name evidence="2" type="ORF">SAMN04488540_10325</name>
</gene>